<feature type="compositionally biased region" description="Basic and acidic residues" evidence="1">
    <location>
        <begin position="65"/>
        <end position="75"/>
    </location>
</feature>
<feature type="region of interest" description="Disordered" evidence="1">
    <location>
        <begin position="99"/>
        <end position="124"/>
    </location>
</feature>
<name>A0A388K4X0_CHABU</name>
<dbReference type="EMBL" id="BFEA01000058">
    <property type="protein sequence ID" value="GBG65100.1"/>
    <property type="molecule type" value="Genomic_DNA"/>
</dbReference>
<feature type="compositionally biased region" description="Basic and acidic residues" evidence="1">
    <location>
        <begin position="15"/>
        <end position="27"/>
    </location>
</feature>
<dbReference type="AlphaFoldDB" id="A0A388K4X0"/>
<gene>
    <name evidence="2" type="ORF">CBR_g49463</name>
</gene>
<evidence type="ECO:0000313" key="2">
    <source>
        <dbReference type="EMBL" id="GBG65100.1"/>
    </source>
</evidence>
<feature type="region of interest" description="Disordered" evidence="1">
    <location>
        <begin position="181"/>
        <end position="209"/>
    </location>
</feature>
<reference evidence="2 3" key="1">
    <citation type="journal article" date="2018" name="Cell">
        <title>The Chara Genome: Secondary Complexity and Implications for Plant Terrestrialization.</title>
        <authorList>
            <person name="Nishiyama T."/>
            <person name="Sakayama H."/>
            <person name="Vries J.D."/>
            <person name="Buschmann H."/>
            <person name="Saint-Marcoux D."/>
            <person name="Ullrich K.K."/>
            <person name="Haas F.B."/>
            <person name="Vanderstraeten L."/>
            <person name="Becker D."/>
            <person name="Lang D."/>
            <person name="Vosolsobe S."/>
            <person name="Rombauts S."/>
            <person name="Wilhelmsson P.K.I."/>
            <person name="Janitza P."/>
            <person name="Kern R."/>
            <person name="Heyl A."/>
            <person name="Rumpler F."/>
            <person name="Villalobos L.I.A.C."/>
            <person name="Clay J.M."/>
            <person name="Skokan R."/>
            <person name="Toyoda A."/>
            <person name="Suzuki Y."/>
            <person name="Kagoshima H."/>
            <person name="Schijlen E."/>
            <person name="Tajeshwar N."/>
            <person name="Catarino B."/>
            <person name="Hetherington A.J."/>
            <person name="Saltykova A."/>
            <person name="Bonnot C."/>
            <person name="Breuninger H."/>
            <person name="Symeonidi A."/>
            <person name="Radhakrishnan G.V."/>
            <person name="Van Nieuwerburgh F."/>
            <person name="Deforce D."/>
            <person name="Chang C."/>
            <person name="Karol K.G."/>
            <person name="Hedrich R."/>
            <person name="Ulvskov P."/>
            <person name="Glockner G."/>
            <person name="Delwiche C.F."/>
            <person name="Petrasek J."/>
            <person name="Van de Peer Y."/>
            <person name="Friml J."/>
            <person name="Beilby M."/>
            <person name="Dolan L."/>
            <person name="Kohara Y."/>
            <person name="Sugano S."/>
            <person name="Fujiyama A."/>
            <person name="Delaux P.-M."/>
            <person name="Quint M."/>
            <person name="TheiBen G."/>
            <person name="Hagemann M."/>
            <person name="Harholt J."/>
            <person name="Dunand C."/>
            <person name="Zachgo S."/>
            <person name="Langdale J."/>
            <person name="Maumus F."/>
            <person name="Straeten D.V.D."/>
            <person name="Gould S.B."/>
            <person name="Rensing S.A."/>
        </authorList>
    </citation>
    <scope>NUCLEOTIDE SEQUENCE [LARGE SCALE GENOMIC DNA]</scope>
    <source>
        <strain evidence="2 3">S276</strain>
    </source>
</reference>
<keyword evidence="3" id="KW-1185">Reference proteome</keyword>
<dbReference type="Gramene" id="GBG65100">
    <property type="protein sequence ID" value="GBG65100"/>
    <property type="gene ID" value="CBR_g49463"/>
</dbReference>
<accession>A0A388K4X0</accession>
<evidence type="ECO:0000313" key="3">
    <source>
        <dbReference type="Proteomes" id="UP000265515"/>
    </source>
</evidence>
<comment type="caution">
    <text evidence="2">The sequence shown here is derived from an EMBL/GenBank/DDBJ whole genome shotgun (WGS) entry which is preliminary data.</text>
</comment>
<feature type="compositionally biased region" description="Basic and acidic residues" evidence="1">
    <location>
        <begin position="107"/>
        <end position="124"/>
    </location>
</feature>
<feature type="region of interest" description="Disordered" evidence="1">
    <location>
        <begin position="1"/>
        <end position="27"/>
    </location>
</feature>
<protein>
    <submittedName>
        <fullName evidence="2">Uncharacterized protein</fullName>
    </submittedName>
</protein>
<organism evidence="2 3">
    <name type="scientific">Chara braunii</name>
    <name type="common">Braun's stonewort</name>
    <dbReference type="NCBI Taxonomy" id="69332"/>
    <lineage>
        <taxon>Eukaryota</taxon>
        <taxon>Viridiplantae</taxon>
        <taxon>Streptophyta</taxon>
        <taxon>Charophyceae</taxon>
        <taxon>Charales</taxon>
        <taxon>Characeae</taxon>
        <taxon>Chara</taxon>
    </lineage>
</organism>
<evidence type="ECO:0000256" key="1">
    <source>
        <dbReference type="SAM" id="MobiDB-lite"/>
    </source>
</evidence>
<dbReference type="Proteomes" id="UP000265515">
    <property type="component" value="Unassembled WGS sequence"/>
</dbReference>
<feature type="region of interest" description="Disordered" evidence="1">
    <location>
        <begin position="63"/>
        <end position="87"/>
    </location>
</feature>
<proteinExistence type="predicted"/>
<sequence>MATPVTNARASPRPRRTDDKEQEQDWRSEYRKLHSLRRADFTEVEALKKKKALAEMEVVNLQRQMSERDTNEAGGEKASGGTNLKERLEVVALRTARRVRKATPNREGLRGTSRREEEPNAKHGCNDRASFIEEQTKLLKMLRKSSLEQICKEAGLKPGKVDEMIEEIVQFRVKNALGRKEGKEPVEVVDVESSHNESTSGGDEASAEL</sequence>